<name>A0A1M5YJ21_9FIRM</name>
<dbReference type="AlphaFoldDB" id="A0A1M5YJ21"/>
<evidence type="ECO:0000313" key="1">
    <source>
        <dbReference type="EMBL" id="SHI12031.1"/>
    </source>
</evidence>
<accession>A0A1M5YJ21</accession>
<dbReference type="Proteomes" id="UP000184389">
    <property type="component" value="Unassembled WGS sequence"/>
</dbReference>
<dbReference type="EMBL" id="FQXR01000012">
    <property type="protein sequence ID" value="SHI12031.1"/>
    <property type="molecule type" value="Genomic_DNA"/>
</dbReference>
<dbReference type="STRING" id="1123281.SAMN02745180_02232"/>
<keyword evidence="2" id="KW-1185">Reference proteome</keyword>
<gene>
    <name evidence="1" type="ORF">SAMN02745180_02232</name>
</gene>
<proteinExistence type="predicted"/>
<protein>
    <submittedName>
        <fullName evidence="1">Uncharacterized protein</fullName>
    </submittedName>
</protein>
<evidence type="ECO:0000313" key="2">
    <source>
        <dbReference type="Proteomes" id="UP000184389"/>
    </source>
</evidence>
<reference evidence="1 2" key="1">
    <citation type="submission" date="2016-11" db="EMBL/GenBank/DDBJ databases">
        <authorList>
            <person name="Jaros S."/>
            <person name="Januszkiewicz K."/>
            <person name="Wedrychowicz H."/>
        </authorList>
    </citation>
    <scope>NUCLEOTIDE SEQUENCE [LARGE SCALE GENOMIC DNA]</scope>
    <source>
        <strain evidence="1 2">DSM 13106</strain>
    </source>
</reference>
<sequence>MDLVCPVCNGLYEINVTCDICFKNMIDKGPVVNYLDDYSPYLLDDIAAKVDGAPSYKCVHIYQCPNCKHDKRVEIDRIYI</sequence>
<dbReference type="OrthoDB" id="1683552at2"/>
<organism evidence="1 2">
    <name type="scientific">Sporanaerobacter acetigenes DSM 13106</name>
    <dbReference type="NCBI Taxonomy" id="1123281"/>
    <lineage>
        <taxon>Bacteria</taxon>
        <taxon>Bacillati</taxon>
        <taxon>Bacillota</taxon>
        <taxon>Tissierellia</taxon>
        <taxon>Tissierellales</taxon>
        <taxon>Sporanaerobacteraceae</taxon>
        <taxon>Sporanaerobacter</taxon>
    </lineage>
</organism>
<dbReference type="RefSeq" id="WP_072744879.1">
    <property type="nucleotide sequence ID" value="NZ_FQXR01000012.1"/>
</dbReference>